<dbReference type="PRINTS" id="PR00320">
    <property type="entry name" value="GPROTEINBRPT"/>
</dbReference>
<keyword evidence="3" id="KW-0677">Repeat</keyword>
<dbReference type="RefSeq" id="XP_020057486.1">
    <property type="nucleotide sequence ID" value="XM_020200934.1"/>
</dbReference>
<accession>A0A1L9WY41</accession>
<dbReference type="AlphaFoldDB" id="A0A1L9WY41"/>
<name>A0A1L9WY41_ASPA1</name>
<keyword evidence="2 6" id="KW-0853">WD repeat</keyword>
<gene>
    <name evidence="7" type="ORF">ASPACDRAFT_41407</name>
</gene>
<dbReference type="PANTHER" id="PTHR10971">
    <property type="entry name" value="MRNA EXPORT FACTOR AND BUB3"/>
    <property type="match status" value="1"/>
</dbReference>
<dbReference type="Gene3D" id="2.130.10.10">
    <property type="entry name" value="YVTN repeat-like/Quinoprotein amine dehydrogenase"/>
    <property type="match status" value="1"/>
</dbReference>
<keyword evidence="8" id="KW-1185">Reference proteome</keyword>
<dbReference type="SMART" id="SM00320">
    <property type="entry name" value="WD40"/>
    <property type="match status" value="5"/>
</dbReference>
<sequence>MANNQGSIVKDVDLANPPADSVSELSWSPVANHLAVASWDQTVRIYDVSQSVKGEGKALFNFPAPVLSCAFSPDGAKVLGGAADGSARLMDLAAGTEAQQVAAHEAPVRCVRFFGNPGMRDPIAVTGSWDQTVKYWDLRQDRPLATLQCQERVYSMDLCQNLLVVATAGRHMHIVQLNNPGQIYKTVISPLKHQTRTVTCIPDASGFAIGSIEGRTGFHYVDESNSSLNFTFRCHRDMSAGKNAQNVYAVNAISFHPKYYTFSTAGADGTFAFWDKDAHHRLKPFPSVGAPITSTGFNHDGSIFAYAVSYDWSKGFRYNTPEHPTRVVLHPVDDAECKPKTAVKR</sequence>
<evidence type="ECO:0000313" key="7">
    <source>
        <dbReference type="EMBL" id="OJK01147.1"/>
    </source>
</evidence>
<evidence type="ECO:0000256" key="3">
    <source>
        <dbReference type="ARBA" id="ARBA00022737"/>
    </source>
</evidence>
<dbReference type="Proteomes" id="UP000184546">
    <property type="component" value="Unassembled WGS sequence"/>
</dbReference>
<comment type="similarity">
    <text evidence="1">Belongs to the WD repeat rae1 family.</text>
</comment>
<feature type="repeat" description="WD" evidence="6">
    <location>
        <begin position="101"/>
        <end position="146"/>
    </location>
</feature>
<evidence type="ECO:0000313" key="8">
    <source>
        <dbReference type="Proteomes" id="UP000184546"/>
    </source>
</evidence>
<dbReference type="FunFam" id="2.130.10.10:FF:000190">
    <property type="entry name" value="Nuclear pore complex subunit"/>
    <property type="match status" value="1"/>
</dbReference>
<evidence type="ECO:0000256" key="6">
    <source>
        <dbReference type="PROSITE-ProRule" id="PRU00221"/>
    </source>
</evidence>
<dbReference type="GeneID" id="30974748"/>
<evidence type="ECO:0000256" key="2">
    <source>
        <dbReference type="ARBA" id="ARBA00022574"/>
    </source>
</evidence>
<dbReference type="EMBL" id="KV878974">
    <property type="protein sequence ID" value="OJK01147.1"/>
    <property type="molecule type" value="Genomic_DNA"/>
</dbReference>
<dbReference type="OMA" id="WEIQQSG"/>
<feature type="repeat" description="WD" evidence="6">
    <location>
        <begin position="250"/>
        <end position="275"/>
    </location>
</feature>
<protein>
    <recommendedName>
        <fullName evidence="4">WD40 repeat protein poxJ</fullName>
    </recommendedName>
    <alternativeName>
        <fullName evidence="5">Oxaleimides biosynthesis cluster protein J</fullName>
    </alternativeName>
</protein>
<dbReference type="PROSITE" id="PS50082">
    <property type="entry name" value="WD_REPEATS_2"/>
    <property type="match status" value="3"/>
</dbReference>
<reference evidence="8" key="1">
    <citation type="journal article" date="2017" name="Genome Biol.">
        <title>Comparative genomics reveals high biological diversity and specific adaptations in the industrially and medically important fungal genus Aspergillus.</title>
        <authorList>
            <person name="de Vries R.P."/>
            <person name="Riley R."/>
            <person name="Wiebenga A."/>
            <person name="Aguilar-Osorio G."/>
            <person name="Amillis S."/>
            <person name="Uchima C.A."/>
            <person name="Anderluh G."/>
            <person name="Asadollahi M."/>
            <person name="Askin M."/>
            <person name="Barry K."/>
            <person name="Battaglia E."/>
            <person name="Bayram O."/>
            <person name="Benocci T."/>
            <person name="Braus-Stromeyer S.A."/>
            <person name="Caldana C."/>
            <person name="Canovas D."/>
            <person name="Cerqueira G.C."/>
            <person name="Chen F."/>
            <person name="Chen W."/>
            <person name="Choi C."/>
            <person name="Clum A."/>
            <person name="Dos Santos R.A."/>
            <person name="Damasio A.R."/>
            <person name="Diallinas G."/>
            <person name="Emri T."/>
            <person name="Fekete E."/>
            <person name="Flipphi M."/>
            <person name="Freyberg S."/>
            <person name="Gallo A."/>
            <person name="Gournas C."/>
            <person name="Habgood R."/>
            <person name="Hainaut M."/>
            <person name="Harispe M.L."/>
            <person name="Henrissat B."/>
            <person name="Hilden K.S."/>
            <person name="Hope R."/>
            <person name="Hossain A."/>
            <person name="Karabika E."/>
            <person name="Karaffa L."/>
            <person name="Karanyi Z."/>
            <person name="Krasevec N."/>
            <person name="Kuo A."/>
            <person name="Kusch H."/>
            <person name="LaButti K."/>
            <person name="Lagendijk E.L."/>
            <person name="Lapidus A."/>
            <person name="Levasseur A."/>
            <person name="Lindquist E."/>
            <person name="Lipzen A."/>
            <person name="Logrieco A.F."/>
            <person name="MacCabe A."/>
            <person name="Maekelae M.R."/>
            <person name="Malavazi I."/>
            <person name="Melin P."/>
            <person name="Meyer V."/>
            <person name="Mielnichuk N."/>
            <person name="Miskei M."/>
            <person name="Molnar A.P."/>
            <person name="Mule G."/>
            <person name="Ngan C.Y."/>
            <person name="Orejas M."/>
            <person name="Orosz E."/>
            <person name="Ouedraogo J.P."/>
            <person name="Overkamp K.M."/>
            <person name="Park H.-S."/>
            <person name="Perrone G."/>
            <person name="Piumi F."/>
            <person name="Punt P.J."/>
            <person name="Ram A.F."/>
            <person name="Ramon A."/>
            <person name="Rauscher S."/>
            <person name="Record E."/>
            <person name="Riano-Pachon D.M."/>
            <person name="Robert V."/>
            <person name="Roehrig J."/>
            <person name="Ruller R."/>
            <person name="Salamov A."/>
            <person name="Salih N.S."/>
            <person name="Samson R.A."/>
            <person name="Sandor E."/>
            <person name="Sanguinetti M."/>
            <person name="Schuetze T."/>
            <person name="Sepcic K."/>
            <person name="Shelest E."/>
            <person name="Sherlock G."/>
            <person name="Sophianopoulou V."/>
            <person name="Squina F.M."/>
            <person name="Sun H."/>
            <person name="Susca A."/>
            <person name="Todd R.B."/>
            <person name="Tsang A."/>
            <person name="Unkles S.E."/>
            <person name="van de Wiele N."/>
            <person name="van Rossen-Uffink D."/>
            <person name="Oliveira J.V."/>
            <person name="Vesth T.C."/>
            <person name="Visser J."/>
            <person name="Yu J.-H."/>
            <person name="Zhou M."/>
            <person name="Andersen M.R."/>
            <person name="Archer D.B."/>
            <person name="Baker S.E."/>
            <person name="Benoit I."/>
            <person name="Brakhage A.A."/>
            <person name="Braus G.H."/>
            <person name="Fischer R."/>
            <person name="Frisvad J.C."/>
            <person name="Goldman G.H."/>
            <person name="Houbraken J."/>
            <person name="Oakley B."/>
            <person name="Pocsi I."/>
            <person name="Scazzocchio C."/>
            <person name="Seiboth B."/>
            <person name="vanKuyk P.A."/>
            <person name="Wortman J."/>
            <person name="Dyer P.S."/>
            <person name="Grigoriev I.V."/>
        </authorList>
    </citation>
    <scope>NUCLEOTIDE SEQUENCE [LARGE SCALE GENOMIC DNA]</scope>
    <source>
        <strain evidence="8">ATCC 16872 / CBS 172.66 / WB 5094</strain>
    </source>
</reference>
<dbReference type="SUPFAM" id="SSF50978">
    <property type="entry name" value="WD40 repeat-like"/>
    <property type="match status" value="1"/>
</dbReference>
<feature type="repeat" description="WD" evidence="6">
    <location>
        <begin position="15"/>
        <end position="49"/>
    </location>
</feature>
<dbReference type="Pfam" id="PF00400">
    <property type="entry name" value="WD40"/>
    <property type="match status" value="4"/>
</dbReference>
<dbReference type="InterPro" id="IPR015943">
    <property type="entry name" value="WD40/YVTN_repeat-like_dom_sf"/>
</dbReference>
<dbReference type="STRING" id="690307.A0A1L9WY41"/>
<dbReference type="InterPro" id="IPR001680">
    <property type="entry name" value="WD40_rpt"/>
</dbReference>
<organism evidence="7 8">
    <name type="scientific">Aspergillus aculeatus (strain ATCC 16872 / CBS 172.66 / WB 5094)</name>
    <dbReference type="NCBI Taxonomy" id="690307"/>
    <lineage>
        <taxon>Eukaryota</taxon>
        <taxon>Fungi</taxon>
        <taxon>Dikarya</taxon>
        <taxon>Ascomycota</taxon>
        <taxon>Pezizomycotina</taxon>
        <taxon>Eurotiomycetes</taxon>
        <taxon>Eurotiomycetidae</taxon>
        <taxon>Eurotiales</taxon>
        <taxon>Aspergillaceae</taxon>
        <taxon>Aspergillus</taxon>
        <taxon>Aspergillus subgen. Circumdati</taxon>
    </lineage>
</organism>
<dbReference type="OrthoDB" id="256303at2759"/>
<dbReference type="VEuPathDB" id="FungiDB:ASPACDRAFT_41407"/>
<evidence type="ECO:0000256" key="5">
    <source>
        <dbReference type="ARBA" id="ARBA00081246"/>
    </source>
</evidence>
<dbReference type="InterPro" id="IPR036322">
    <property type="entry name" value="WD40_repeat_dom_sf"/>
</dbReference>
<dbReference type="InterPro" id="IPR020472">
    <property type="entry name" value="WD40_PAC1"/>
</dbReference>
<evidence type="ECO:0000256" key="1">
    <source>
        <dbReference type="ARBA" id="ARBA00007830"/>
    </source>
</evidence>
<proteinExistence type="inferred from homology"/>
<evidence type="ECO:0000256" key="4">
    <source>
        <dbReference type="ARBA" id="ARBA00074082"/>
    </source>
</evidence>